<dbReference type="Proteomes" id="UP001610563">
    <property type="component" value="Unassembled WGS sequence"/>
</dbReference>
<sequence length="148" mass="16289">MCFAAWPVSLPMSVSDLPRRHSRWLSRMAFYVASLTVLGTVHGRHSLQHNKCLSPTATPGSPLCSFQTPTQACRRQAGLLDLGAAILRDHWDGGSCQGSAQSPAYQVQGAIRPHSGSLPYPRCCFREAVIHQAKYPRKKYQGLAERAN</sequence>
<dbReference type="EMBL" id="JBFTWV010000003">
    <property type="protein sequence ID" value="KAL2800563.1"/>
    <property type="molecule type" value="Genomic_DNA"/>
</dbReference>
<name>A0ABR4GNB8_9EURO</name>
<evidence type="ECO:0008006" key="3">
    <source>
        <dbReference type="Google" id="ProtNLM"/>
    </source>
</evidence>
<reference evidence="1 2" key="1">
    <citation type="submission" date="2024-07" db="EMBL/GenBank/DDBJ databases">
        <title>Section-level genome sequencing and comparative genomics of Aspergillus sections Usti and Cavernicolus.</title>
        <authorList>
            <consortium name="Lawrence Berkeley National Laboratory"/>
            <person name="Nybo J.L."/>
            <person name="Vesth T.C."/>
            <person name="Theobald S."/>
            <person name="Frisvad J.C."/>
            <person name="Larsen T.O."/>
            <person name="Kjaerboelling I."/>
            <person name="Rothschild-Mancinelli K."/>
            <person name="Lyhne E.K."/>
            <person name="Kogle M.E."/>
            <person name="Barry K."/>
            <person name="Clum A."/>
            <person name="Na H."/>
            <person name="Ledsgaard L."/>
            <person name="Lin J."/>
            <person name="Lipzen A."/>
            <person name="Kuo A."/>
            <person name="Riley R."/>
            <person name="Mondo S."/>
            <person name="Labutti K."/>
            <person name="Haridas S."/>
            <person name="Pangalinan J."/>
            <person name="Salamov A.A."/>
            <person name="Simmons B.A."/>
            <person name="Magnuson J.K."/>
            <person name="Chen J."/>
            <person name="Drula E."/>
            <person name="Henrissat B."/>
            <person name="Wiebenga A."/>
            <person name="Lubbers R.J."/>
            <person name="Gomes A.C."/>
            <person name="Makela M.R."/>
            <person name="Stajich J."/>
            <person name="Grigoriev I.V."/>
            <person name="Mortensen U.H."/>
            <person name="De Vries R.P."/>
            <person name="Baker S.E."/>
            <person name="Andersen M.R."/>
        </authorList>
    </citation>
    <scope>NUCLEOTIDE SEQUENCE [LARGE SCALE GENOMIC DNA]</scope>
    <source>
        <strain evidence="1 2">CBS 209.92</strain>
    </source>
</reference>
<keyword evidence="2" id="KW-1185">Reference proteome</keyword>
<proteinExistence type="predicted"/>
<organism evidence="1 2">
    <name type="scientific">Aspergillus keveii</name>
    <dbReference type="NCBI Taxonomy" id="714993"/>
    <lineage>
        <taxon>Eukaryota</taxon>
        <taxon>Fungi</taxon>
        <taxon>Dikarya</taxon>
        <taxon>Ascomycota</taxon>
        <taxon>Pezizomycotina</taxon>
        <taxon>Eurotiomycetes</taxon>
        <taxon>Eurotiomycetidae</taxon>
        <taxon>Eurotiales</taxon>
        <taxon>Aspergillaceae</taxon>
        <taxon>Aspergillus</taxon>
        <taxon>Aspergillus subgen. Nidulantes</taxon>
    </lineage>
</organism>
<comment type="caution">
    <text evidence="1">The sequence shown here is derived from an EMBL/GenBank/DDBJ whole genome shotgun (WGS) entry which is preliminary data.</text>
</comment>
<accession>A0ABR4GNB8</accession>
<evidence type="ECO:0000313" key="1">
    <source>
        <dbReference type="EMBL" id="KAL2800563.1"/>
    </source>
</evidence>
<evidence type="ECO:0000313" key="2">
    <source>
        <dbReference type="Proteomes" id="UP001610563"/>
    </source>
</evidence>
<protein>
    <recommendedName>
        <fullName evidence="3">Secreted protein</fullName>
    </recommendedName>
</protein>
<gene>
    <name evidence="1" type="ORF">BJX66DRAFT_291120</name>
</gene>